<gene>
    <name evidence="2" type="ORF">M1L60_08030</name>
</gene>
<name>A0ABT1DIA3_9ACTN</name>
<reference evidence="2 3" key="1">
    <citation type="submission" date="2022-06" db="EMBL/GenBank/DDBJ databases">
        <title>New Species of the Genus Actinoplanes, ActinopZanes ferrugineus.</title>
        <authorList>
            <person name="Ding P."/>
        </authorList>
    </citation>
    <scope>NUCLEOTIDE SEQUENCE [LARGE SCALE GENOMIC DNA]</scope>
    <source>
        <strain evidence="2 3">TRM88003</strain>
    </source>
</reference>
<proteinExistence type="predicted"/>
<comment type="caution">
    <text evidence="2">The sequence shown here is derived from an EMBL/GenBank/DDBJ whole genome shotgun (WGS) entry which is preliminary data.</text>
</comment>
<protein>
    <recommendedName>
        <fullName evidence="1">Cellulose-binding Sde182 C-terminal domain-containing protein</fullName>
    </recommendedName>
</protein>
<evidence type="ECO:0000313" key="3">
    <source>
        <dbReference type="Proteomes" id="UP001523369"/>
    </source>
</evidence>
<keyword evidence="3" id="KW-1185">Reference proteome</keyword>
<sequence>MPQFPRDIDALDGAVRPRRHRLLDADGDKLSYRWWQYTDAGTYPGSVAVTGGSTASFRVPADAVRGQTIHLIFEVTDDGAPALKHYQRVIVTVK</sequence>
<dbReference type="InterPro" id="IPR048527">
    <property type="entry name" value="Sde182_C"/>
</dbReference>
<evidence type="ECO:0000313" key="2">
    <source>
        <dbReference type="EMBL" id="MCO8270544.1"/>
    </source>
</evidence>
<feature type="domain" description="Cellulose-binding Sde182 C-terminal" evidence="1">
    <location>
        <begin position="23"/>
        <end position="93"/>
    </location>
</feature>
<evidence type="ECO:0000259" key="1">
    <source>
        <dbReference type="Pfam" id="PF21027"/>
    </source>
</evidence>
<dbReference type="InterPro" id="IPR013783">
    <property type="entry name" value="Ig-like_fold"/>
</dbReference>
<accession>A0ABT1DIA3</accession>
<dbReference type="EMBL" id="JAMYJR010000006">
    <property type="protein sequence ID" value="MCO8270544.1"/>
    <property type="molecule type" value="Genomic_DNA"/>
</dbReference>
<dbReference type="Pfam" id="PF21027">
    <property type="entry name" value="Sde0182_C"/>
    <property type="match status" value="1"/>
</dbReference>
<dbReference type="RefSeq" id="WP_253236680.1">
    <property type="nucleotide sequence ID" value="NZ_JAMYJR010000006.1"/>
</dbReference>
<organism evidence="2 3">
    <name type="scientific">Paractinoplanes aksuensis</name>
    <dbReference type="NCBI Taxonomy" id="2939490"/>
    <lineage>
        <taxon>Bacteria</taxon>
        <taxon>Bacillati</taxon>
        <taxon>Actinomycetota</taxon>
        <taxon>Actinomycetes</taxon>
        <taxon>Micromonosporales</taxon>
        <taxon>Micromonosporaceae</taxon>
        <taxon>Paractinoplanes</taxon>
    </lineage>
</organism>
<dbReference type="Gene3D" id="2.60.40.10">
    <property type="entry name" value="Immunoglobulins"/>
    <property type="match status" value="1"/>
</dbReference>
<dbReference type="Proteomes" id="UP001523369">
    <property type="component" value="Unassembled WGS sequence"/>
</dbReference>